<proteinExistence type="predicted"/>
<protein>
    <submittedName>
        <fullName evidence="2">Protein putatively involved in cell wall biogenesis and architecture</fullName>
    </submittedName>
</protein>
<dbReference type="HOGENOM" id="CLU_306764_0_0_1"/>
<dbReference type="EMBL" id="CP000500">
    <property type="protein sequence ID" value="ABN67750.2"/>
    <property type="molecule type" value="Genomic_DNA"/>
</dbReference>
<feature type="compositionally biased region" description="Basic and acidic residues" evidence="1">
    <location>
        <begin position="720"/>
        <end position="732"/>
    </location>
</feature>
<dbReference type="InParanoid" id="A3LX71"/>
<dbReference type="GO" id="GO:0005797">
    <property type="term" value="C:Golgi medial cisterna"/>
    <property type="evidence" value="ECO:0007669"/>
    <property type="project" value="TreeGrafter"/>
</dbReference>
<evidence type="ECO:0000313" key="2">
    <source>
        <dbReference type="EMBL" id="ABN67750.2"/>
    </source>
</evidence>
<dbReference type="AlphaFoldDB" id="A3LX71"/>
<evidence type="ECO:0000313" key="3">
    <source>
        <dbReference type="Proteomes" id="UP000002258"/>
    </source>
</evidence>
<accession>A3LX71</accession>
<dbReference type="Pfam" id="PF12722">
    <property type="entry name" value="Hid1"/>
    <property type="match status" value="1"/>
</dbReference>
<evidence type="ECO:0000256" key="1">
    <source>
        <dbReference type="SAM" id="MobiDB-lite"/>
    </source>
</evidence>
<name>A3LX71_PICST</name>
<dbReference type="OrthoDB" id="432953at2759"/>
<gene>
    <name evidence="2" type="ORF">PICST_62764</name>
</gene>
<organism evidence="2 3">
    <name type="scientific">Scheffersomyces stipitis (strain ATCC 58785 / CBS 6054 / NBRC 10063 / NRRL Y-11545)</name>
    <name type="common">Yeast</name>
    <name type="synonym">Pichia stipitis</name>
    <dbReference type="NCBI Taxonomy" id="322104"/>
    <lineage>
        <taxon>Eukaryota</taxon>
        <taxon>Fungi</taxon>
        <taxon>Dikarya</taxon>
        <taxon>Ascomycota</taxon>
        <taxon>Saccharomycotina</taxon>
        <taxon>Pichiomycetes</taxon>
        <taxon>Debaryomycetaceae</taxon>
        <taxon>Scheffersomyces</taxon>
    </lineage>
</organism>
<dbReference type="GO" id="GO:0016020">
    <property type="term" value="C:membrane"/>
    <property type="evidence" value="ECO:0007669"/>
    <property type="project" value="TreeGrafter"/>
</dbReference>
<dbReference type="eggNOG" id="KOG2226">
    <property type="taxonomic scope" value="Eukaryota"/>
</dbReference>
<dbReference type="STRING" id="322104.A3LX71"/>
<dbReference type="PANTHER" id="PTHR21575:SF12">
    <property type="entry name" value="PROTEIN HID1"/>
    <property type="match status" value="1"/>
</dbReference>
<dbReference type="GO" id="GO:0000138">
    <property type="term" value="C:Golgi trans cisterna"/>
    <property type="evidence" value="ECO:0007669"/>
    <property type="project" value="TreeGrafter"/>
</dbReference>
<dbReference type="GeneID" id="4839756"/>
<dbReference type="RefSeq" id="XP_001385779.2">
    <property type="nucleotide sequence ID" value="XM_001385742.1"/>
</dbReference>
<keyword evidence="3" id="KW-1185">Reference proteome</keyword>
<dbReference type="PANTHER" id="PTHR21575">
    <property type="entry name" value="PROTEIN HID1"/>
    <property type="match status" value="1"/>
</dbReference>
<feature type="region of interest" description="Disordered" evidence="1">
    <location>
        <begin position="656"/>
        <end position="734"/>
    </location>
</feature>
<reference evidence="2 3" key="1">
    <citation type="journal article" date="2007" name="Nat. Biotechnol.">
        <title>Genome sequence of the lignocellulose-bioconverting and xylose-fermenting yeast Pichia stipitis.</title>
        <authorList>
            <person name="Jeffries T.W."/>
            <person name="Grigoriev I.V."/>
            <person name="Grimwood J."/>
            <person name="Laplaza J.M."/>
            <person name="Aerts A."/>
            <person name="Salamov A."/>
            <person name="Schmutz J."/>
            <person name="Lindquist E."/>
            <person name="Dehal P."/>
            <person name="Shapiro H."/>
            <person name="Jin Y.S."/>
            <person name="Passoth V."/>
            <person name="Richardson P.M."/>
        </authorList>
    </citation>
    <scope>NUCLEOTIDE SEQUENCE [LARGE SCALE GENOMIC DNA]</scope>
    <source>
        <strain evidence="3">ATCC 58785 / CBS 6054 / NBRC 10063 / NRRL Y-11545</strain>
    </source>
</reference>
<dbReference type="OMA" id="MIVYPLP"/>
<sequence>MKTADDKLRYKNHFFKLGQGRVIAGNDSDYWKVLWTEPDNSDDIFELLTSYDIRTIRDQNRVNYLVMIHVLCNQIIATARDSEFPSSKSPLSIRQLLTCIRLLVKLIPFLYEIPEYTQEIEPRLFWVENFDPLVFIKPSTFASLSSSTSQPCLTKESIHNVTAVQLMRALVDLLFIRTFTIDAPRSKSNKILSVWEPGIGTSSKYLAPNLIIDSNRAEVLKLLLTLCSSTFYNTPSEVVSAGSKFMTLLVTSTPRVELLTLVCSLTNLVCRSTRSSPEDNALSYPSNSQLTEMRHLTVTYSIQLLTAMVVYPLPSPEKLDFLKETELISTSKPGNLARLYMGKLHKDQELVFLSTYLIAILKLPVVTSKDVESSKFNIIKSGNQPSLWATEATMLIWELIQCNKKFKTLIYEQSLPELLVVLFYYIFAFHSNVQHKNLVRICAYLMLYCSSDKNLDSIFEPMDHNLYESLPTNYKTNPAPTTTRDFLVTQICNLLIYMQTPQSTYTYGATLTPSPLMVTTLVEILYNLIPPVATKSLEATNDPAKKLTNSNPNGGLSYSTCSVINLLIGKYSSRTFLQEKSINSDLLALLIRAVCTAALKYPKSSRMLLFSILKNAKVYDQVWNTIYSFRTEYFNGNKLNRIDDGEEENENILSVVNSNNSERFKPESETTDSESPQTRKNSMFGIGTPPMTIPEESQQSDAEEELEASLRPKLPTGMSERAREKLPKESSLKRSWGGNDSLRILLTIVIPYLKVVLKEIWSSKDGPTVDSYLLVEHIEKADFDDLLERSKTQINYDFLPDKPLDKLKFNWSHLSLGWYISLLGGAVYNSVDSVKTYTGNNNKIMKNITTSIASVSKLTSSWTGFMKHSTTAYSANDSAEVAEWVKSSLTAVNQWNHTDVKLFKIETSSGSFFGKLGSVNEAVPGTPGGVNDMANSIVRRLSDFRLNNSSRGSISSVHSGLTTPVEEQEQYFPKFSARNSITSLHSLNAINRSRSATPRNSMSN</sequence>
<dbReference type="KEGG" id="pic:PICST_62764"/>
<dbReference type="InterPro" id="IPR026705">
    <property type="entry name" value="Hid-1/Ecm30"/>
</dbReference>
<dbReference type="Proteomes" id="UP000002258">
    <property type="component" value="Chromosome 6"/>
</dbReference>